<keyword evidence="1" id="KW-0812">Transmembrane</keyword>
<dbReference type="OrthoDB" id="7676846at2759"/>
<protein>
    <submittedName>
        <fullName evidence="5">Uncharacterized protein LOC112689214</fullName>
    </submittedName>
</protein>
<gene>
    <name evidence="5" type="primary">LOC112689214</name>
    <name evidence="3" type="ORF">g.50995</name>
</gene>
<feature type="transmembrane region" description="Helical" evidence="1">
    <location>
        <begin position="95"/>
        <end position="117"/>
    </location>
</feature>
<keyword evidence="1" id="KW-0472">Membrane</keyword>
<evidence type="ECO:0000313" key="5">
    <source>
        <dbReference type="RefSeq" id="XP_025418585.1"/>
    </source>
</evidence>
<keyword evidence="2" id="KW-0732">Signal</keyword>
<sequence length="172" mass="19041">MNILLIALSFSLICYSNGTEEENILNRKFMDLEALPLEKLLEMKKELRKKNCPAVRRMTMATETAEQNAAAPNAMALRRLAVSPGPSADSSVQTAFQMSLTILSFLAFGGYVITMVAQNMRTSHRNGGVGMTAPLPLKTVVVNQYKQPAVSRPTGTLTTVSFGRRKRSWRFL</sequence>
<keyword evidence="1" id="KW-1133">Transmembrane helix</keyword>
<dbReference type="RefSeq" id="XP_025418585.1">
    <property type="nucleotide sequence ID" value="XM_025562800.1"/>
</dbReference>
<feature type="chain" id="PRO_5044579325" evidence="2">
    <location>
        <begin position="19"/>
        <end position="172"/>
    </location>
</feature>
<reference evidence="5" key="2">
    <citation type="submission" date="2025-04" db="UniProtKB">
        <authorList>
            <consortium name="RefSeq"/>
        </authorList>
    </citation>
    <scope>IDENTIFICATION</scope>
    <source>
        <tissue evidence="5">Whole body</tissue>
    </source>
</reference>
<feature type="signal peptide" evidence="2">
    <location>
        <begin position="1"/>
        <end position="18"/>
    </location>
</feature>
<dbReference type="AlphaFoldDB" id="A0A2S2QZU6"/>
<proteinExistence type="predicted"/>
<organism evidence="3">
    <name type="scientific">Sipha flava</name>
    <name type="common">yellow sugarcane aphid</name>
    <dbReference type="NCBI Taxonomy" id="143950"/>
    <lineage>
        <taxon>Eukaryota</taxon>
        <taxon>Metazoa</taxon>
        <taxon>Ecdysozoa</taxon>
        <taxon>Arthropoda</taxon>
        <taxon>Hexapoda</taxon>
        <taxon>Insecta</taxon>
        <taxon>Pterygota</taxon>
        <taxon>Neoptera</taxon>
        <taxon>Paraneoptera</taxon>
        <taxon>Hemiptera</taxon>
        <taxon>Sternorrhyncha</taxon>
        <taxon>Aphidomorpha</taxon>
        <taxon>Aphidoidea</taxon>
        <taxon>Aphididae</taxon>
        <taxon>Sipha</taxon>
    </lineage>
</organism>
<keyword evidence="4" id="KW-1185">Reference proteome</keyword>
<dbReference type="EMBL" id="GGMS01013991">
    <property type="protein sequence ID" value="MBY83194.1"/>
    <property type="molecule type" value="Transcribed_RNA"/>
</dbReference>
<evidence type="ECO:0000256" key="2">
    <source>
        <dbReference type="SAM" id="SignalP"/>
    </source>
</evidence>
<evidence type="ECO:0000256" key="1">
    <source>
        <dbReference type="SAM" id="Phobius"/>
    </source>
</evidence>
<dbReference type="GeneID" id="112689214"/>
<accession>A0A2S2QZU6</accession>
<dbReference type="Proteomes" id="UP000694846">
    <property type="component" value="Unplaced"/>
</dbReference>
<reference evidence="3" key="1">
    <citation type="submission" date="2018-04" db="EMBL/GenBank/DDBJ databases">
        <title>Transcriptome assembly of Sipha flava.</title>
        <authorList>
            <person name="Scully E.D."/>
            <person name="Geib S.M."/>
            <person name="Palmer N.A."/>
            <person name="Koch K."/>
            <person name="Bradshaw J."/>
            <person name="Heng-Moss T."/>
            <person name="Sarath G."/>
        </authorList>
    </citation>
    <scope>NUCLEOTIDE SEQUENCE</scope>
</reference>
<name>A0A2S2QZU6_9HEMI</name>
<evidence type="ECO:0000313" key="3">
    <source>
        <dbReference type="EMBL" id="MBY83194.1"/>
    </source>
</evidence>
<evidence type="ECO:0000313" key="4">
    <source>
        <dbReference type="Proteomes" id="UP000694846"/>
    </source>
</evidence>